<dbReference type="InterPro" id="IPR024983">
    <property type="entry name" value="CHAT_dom"/>
</dbReference>
<name>A0A2W1JJW9_9CYAN</name>
<dbReference type="PANTHER" id="PTHR10098:SF112">
    <property type="entry name" value="SLR0380 PROTEIN"/>
    <property type="match status" value="1"/>
</dbReference>
<dbReference type="InterPro" id="IPR011990">
    <property type="entry name" value="TPR-like_helical_dom_sf"/>
</dbReference>
<dbReference type="Pfam" id="PF12770">
    <property type="entry name" value="CHAT"/>
    <property type="match status" value="1"/>
</dbReference>
<protein>
    <recommendedName>
        <fullName evidence="1">CHAT domain-containing protein</fullName>
    </recommendedName>
</protein>
<dbReference type="Proteomes" id="UP000248857">
    <property type="component" value="Unassembled WGS sequence"/>
</dbReference>
<keyword evidence="3" id="KW-1185">Reference proteome</keyword>
<sequence length="792" mass="87631">MEGHADRLVQEGHRYLDQGVPSKAFQTWEKANLLYRKMGNDEGVMGTLVNQSIAQQMLGKNFNACWSLIIALDIEASICRDRPEEINKEELFLKLDKLPATPVVVAALQNLGIVSRNMSMLDQGEQLLEYAMRRSRKLDSSIVGDLKLSLANIHHANWSMIQDRYRLTSEPAIKSGLLKQSLAAGELTFSELQSLFDGPKKLSVNAKLNWLQFYQQLQGWIVVDGKQTELVALEQKVQPFVGDVVTELEIAQFDPEFFTPIEAIYGRLKIADNLLRLHKYQALPEGLETEPLTAAFQLAKKSHAEAKQIENSRAEALSLILIGKFYAYSGQDQHAQGAFRRAQNIGISTFASDAVYQSAWELAKLQRKHGNREDALKSYENAIAALEEVRGNLLSINHSLQQTFHEDVEPVYEEYLQMLVTSPEPDFEKALNVSRTLQVVTLENYLQCGKLAFEALEAQPNLPTVFNFLSLGDKVGVVVRHNGTLHSYTADRQIVELNAARLQRILQSTNLSQMDSEAFLPYAKVLYKALIEPGEHLIGADNRLIIVEDGVINGASVGLLHDGTSYLLEKYKISNSLGSQAVSQSGRATLKTLVAGVADTSPAARSLDLPSLPEVGQEELAISAALGDSRTSKLMDKSFTAENLQQKLPKYSILHIATHGKFSSNPAETYLLSWEDRLRVGEFDRLIRSGVTDSSSGLDLLFLSACETAKGDSRSQLGLAGLATQAGAKNAIASLWRVESESTSVLAGEFYRHVASGASYAEALQKAQLMLKNSEHYSHPYFWAPFLLLGSS</sequence>
<dbReference type="Gene3D" id="1.25.40.10">
    <property type="entry name" value="Tetratricopeptide repeat domain"/>
    <property type="match status" value="1"/>
</dbReference>
<dbReference type="SUPFAM" id="SSF48452">
    <property type="entry name" value="TPR-like"/>
    <property type="match status" value="1"/>
</dbReference>
<evidence type="ECO:0000259" key="1">
    <source>
        <dbReference type="Pfam" id="PF12770"/>
    </source>
</evidence>
<evidence type="ECO:0000313" key="3">
    <source>
        <dbReference type="Proteomes" id="UP000248857"/>
    </source>
</evidence>
<evidence type="ECO:0000313" key="2">
    <source>
        <dbReference type="EMBL" id="PZD70554.1"/>
    </source>
</evidence>
<reference evidence="2 3" key="1">
    <citation type="journal article" date="2018" name="Sci. Rep.">
        <title>A novel species of the marine cyanobacterium Acaryochloris with a unique pigment content and lifestyle.</title>
        <authorList>
            <person name="Partensky F."/>
            <person name="Six C."/>
            <person name="Ratin M."/>
            <person name="Garczarek L."/>
            <person name="Vaulot D."/>
            <person name="Probert I."/>
            <person name="Calteau A."/>
            <person name="Gourvil P."/>
            <person name="Marie D."/>
            <person name="Grebert T."/>
            <person name="Bouchier C."/>
            <person name="Le Panse S."/>
            <person name="Gachenot M."/>
            <person name="Rodriguez F."/>
            <person name="Garrido J.L."/>
        </authorList>
    </citation>
    <scope>NUCLEOTIDE SEQUENCE [LARGE SCALE GENOMIC DNA]</scope>
    <source>
        <strain evidence="2 3">RCC1774</strain>
    </source>
</reference>
<comment type="caution">
    <text evidence="2">The sequence shown here is derived from an EMBL/GenBank/DDBJ whole genome shotgun (WGS) entry which is preliminary data.</text>
</comment>
<dbReference type="PANTHER" id="PTHR10098">
    <property type="entry name" value="RAPSYN-RELATED"/>
    <property type="match status" value="1"/>
</dbReference>
<organism evidence="2 3">
    <name type="scientific">Acaryochloris thomasi RCC1774</name>
    <dbReference type="NCBI Taxonomy" id="1764569"/>
    <lineage>
        <taxon>Bacteria</taxon>
        <taxon>Bacillati</taxon>
        <taxon>Cyanobacteriota</taxon>
        <taxon>Cyanophyceae</taxon>
        <taxon>Acaryochloridales</taxon>
        <taxon>Acaryochloridaceae</taxon>
        <taxon>Acaryochloris</taxon>
        <taxon>Acaryochloris thomasi</taxon>
    </lineage>
</organism>
<gene>
    <name evidence="2" type="ORF">C1752_10561</name>
</gene>
<dbReference type="AlphaFoldDB" id="A0A2W1JJW9"/>
<accession>A0A2W1JJW9</accession>
<feature type="domain" description="CHAT" evidence="1">
    <location>
        <begin position="521"/>
        <end position="791"/>
    </location>
</feature>
<dbReference type="EMBL" id="PQWO01000033">
    <property type="protein sequence ID" value="PZD70554.1"/>
    <property type="molecule type" value="Genomic_DNA"/>
</dbReference>
<proteinExistence type="predicted"/>